<dbReference type="PROSITE" id="PS50404">
    <property type="entry name" value="GST_NTER"/>
    <property type="match status" value="1"/>
</dbReference>
<dbReference type="Pfam" id="PF13417">
    <property type="entry name" value="GST_N_3"/>
    <property type="match status" value="1"/>
</dbReference>
<dbReference type="InterPro" id="IPR005442">
    <property type="entry name" value="GST_omega"/>
</dbReference>
<dbReference type="SUPFAM" id="SSF52833">
    <property type="entry name" value="Thioredoxin-like"/>
    <property type="match status" value="1"/>
</dbReference>
<dbReference type="SFLD" id="SFLDG00358">
    <property type="entry name" value="Main_(cytGST)"/>
    <property type="match status" value="1"/>
</dbReference>
<feature type="signal peptide" evidence="9">
    <location>
        <begin position="1"/>
        <end position="25"/>
    </location>
</feature>
<comment type="catalytic activity">
    <reaction evidence="7">
        <text>methylarsonate + 2 glutathione + H(+) = methylarsonous acid + glutathione disulfide + H2O</text>
        <dbReference type="Rhea" id="RHEA:15969"/>
        <dbReference type="ChEBI" id="CHEBI:15377"/>
        <dbReference type="ChEBI" id="CHEBI:15378"/>
        <dbReference type="ChEBI" id="CHEBI:17826"/>
        <dbReference type="ChEBI" id="CHEBI:33409"/>
        <dbReference type="ChEBI" id="CHEBI:57925"/>
        <dbReference type="ChEBI" id="CHEBI:58297"/>
        <dbReference type="EC" id="1.20.4.2"/>
    </reaction>
</comment>
<dbReference type="GO" id="GO:0005737">
    <property type="term" value="C:cytoplasm"/>
    <property type="evidence" value="ECO:0007669"/>
    <property type="project" value="InterPro"/>
</dbReference>
<accession>A0A158QNI3</accession>
<dbReference type="EC" id="1.8.5.1" evidence="2"/>
<evidence type="ECO:0000259" key="10">
    <source>
        <dbReference type="PROSITE" id="PS50404"/>
    </source>
</evidence>
<dbReference type="PANTHER" id="PTHR43968:SF9">
    <property type="entry name" value="GLUTATHIONE S-TRANSFERASE"/>
    <property type="match status" value="1"/>
</dbReference>
<keyword evidence="9" id="KW-0732">Signal</keyword>
<dbReference type="SFLD" id="SFLDS00019">
    <property type="entry name" value="Glutathione_Transferase_(cytos"/>
    <property type="match status" value="1"/>
</dbReference>
<dbReference type="PANTHER" id="PTHR43968">
    <property type="match status" value="1"/>
</dbReference>
<dbReference type="InterPro" id="IPR050983">
    <property type="entry name" value="GST_Omega/HSP26"/>
</dbReference>
<dbReference type="InterPro" id="IPR040079">
    <property type="entry name" value="Glutathione_S-Trfase"/>
</dbReference>
<dbReference type="GO" id="GO:0004364">
    <property type="term" value="F:glutathione transferase activity"/>
    <property type="evidence" value="ECO:0007669"/>
    <property type="project" value="UniProtKB-EC"/>
</dbReference>
<gene>
    <name evidence="11" type="ORF">HPLM_LOCUS10490</name>
</gene>
<name>A0A158QNI3_HAEPC</name>
<dbReference type="InterPro" id="IPR036249">
    <property type="entry name" value="Thioredoxin-like_sf"/>
</dbReference>
<sequence>MPAPAGNCSTSAALCLQFLTHVANVAVENAMKGVEPVYTTQRTIVQMHPVMSAWPSAPPAMPSKFSSYVEAGSNVRGLNSPTLHPGSFEPYLAPNTYRLYTMRFCPYAQRMVIYVAKKNIPIEIVNVNPDKGPNWYLAKSPLGSVPALEINGKVIWESKVLAEYLDEVFPMTSILPRDPFEKAQQKVLAERLSPLMNVLFDLFNSNTPTAQRKTDNSLHSALRGAEALLTDSFYGGRTPGFPDYMLYFPGLHYPRMGAYIARMQSQPEIKFAMRPLSHHKAYVDSFAAGNPNYDYGIYQSG</sequence>
<reference evidence="13" key="1">
    <citation type="submission" date="2016-04" db="UniProtKB">
        <authorList>
            <consortium name="WormBaseParasite"/>
        </authorList>
    </citation>
    <scope>IDENTIFICATION</scope>
</reference>
<protein>
    <recommendedName>
        <fullName evidence="4">Glutathione-dependent dehydroascorbate reductase</fullName>
        <ecNumber evidence="3">1.20.4.2</ecNumber>
        <ecNumber evidence="2">1.8.5.1</ecNumber>
    </recommendedName>
    <alternativeName>
        <fullName evidence="5">Monomethylarsonic acid reductase</fullName>
    </alternativeName>
</protein>
<keyword evidence="12" id="KW-1185">Reference proteome</keyword>
<dbReference type="InterPro" id="IPR004045">
    <property type="entry name" value="Glutathione_S-Trfase_N"/>
</dbReference>
<evidence type="ECO:0000256" key="3">
    <source>
        <dbReference type="ARBA" id="ARBA00013060"/>
    </source>
</evidence>
<evidence type="ECO:0000313" key="11">
    <source>
        <dbReference type="EMBL" id="VDO40342.1"/>
    </source>
</evidence>
<organism evidence="13">
    <name type="scientific">Haemonchus placei</name>
    <name type="common">Barber's pole worm</name>
    <dbReference type="NCBI Taxonomy" id="6290"/>
    <lineage>
        <taxon>Eukaryota</taxon>
        <taxon>Metazoa</taxon>
        <taxon>Ecdysozoa</taxon>
        <taxon>Nematoda</taxon>
        <taxon>Chromadorea</taxon>
        <taxon>Rhabditida</taxon>
        <taxon>Rhabditina</taxon>
        <taxon>Rhabditomorpha</taxon>
        <taxon>Strongyloidea</taxon>
        <taxon>Trichostrongylidae</taxon>
        <taxon>Haemonchus</taxon>
    </lineage>
</organism>
<dbReference type="Gene3D" id="3.40.30.10">
    <property type="entry name" value="Glutaredoxin"/>
    <property type="match status" value="1"/>
</dbReference>
<dbReference type="PRINTS" id="PR01625">
    <property type="entry name" value="GSTRNSFRASEO"/>
</dbReference>
<feature type="domain" description="GST N-terminal" evidence="10">
    <location>
        <begin position="95"/>
        <end position="173"/>
    </location>
</feature>
<dbReference type="InterPro" id="IPR036282">
    <property type="entry name" value="Glutathione-S-Trfase_C_sf"/>
</dbReference>
<dbReference type="WBParaSite" id="HPLM_0001049801-mRNA-1">
    <property type="protein sequence ID" value="HPLM_0001049801-mRNA-1"/>
    <property type="gene ID" value="HPLM_0001049801"/>
</dbReference>
<dbReference type="STRING" id="6290.A0A158QNI3"/>
<evidence type="ECO:0000256" key="9">
    <source>
        <dbReference type="SAM" id="SignalP"/>
    </source>
</evidence>
<proteinExistence type="inferred from homology"/>
<dbReference type="OrthoDB" id="4951845at2759"/>
<dbReference type="Gene3D" id="1.20.1050.10">
    <property type="match status" value="1"/>
</dbReference>
<evidence type="ECO:0000256" key="7">
    <source>
        <dbReference type="ARBA" id="ARBA00048353"/>
    </source>
</evidence>
<evidence type="ECO:0000313" key="12">
    <source>
        <dbReference type="Proteomes" id="UP000268014"/>
    </source>
</evidence>
<dbReference type="EMBL" id="UZAF01017313">
    <property type="protein sequence ID" value="VDO40342.1"/>
    <property type="molecule type" value="Genomic_DNA"/>
</dbReference>
<evidence type="ECO:0000256" key="8">
    <source>
        <dbReference type="ARBA" id="ARBA00049544"/>
    </source>
</evidence>
<feature type="chain" id="PRO_5043135536" description="Glutathione-dependent dehydroascorbate reductase" evidence="9">
    <location>
        <begin position="26"/>
        <end position="301"/>
    </location>
</feature>
<evidence type="ECO:0000256" key="4">
    <source>
        <dbReference type="ARBA" id="ARBA00032186"/>
    </source>
</evidence>
<evidence type="ECO:0000256" key="5">
    <source>
        <dbReference type="ARBA" id="ARBA00032681"/>
    </source>
</evidence>
<dbReference type="OMA" id="ADHYSHR"/>
<evidence type="ECO:0000256" key="1">
    <source>
        <dbReference type="ARBA" id="ARBA00011067"/>
    </source>
</evidence>
<comment type="similarity">
    <text evidence="1">Belongs to the GST superfamily. Omega family.</text>
</comment>
<dbReference type="SUPFAM" id="SSF47616">
    <property type="entry name" value="GST C-terminal domain-like"/>
    <property type="match status" value="1"/>
</dbReference>
<dbReference type="GO" id="GO:0045174">
    <property type="term" value="F:glutathione dehydrogenase (ascorbate) activity"/>
    <property type="evidence" value="ECO:0007669"/>
    <property type="project" value="UniProtKB-EC"/>
</dbReference>
<dbReference type="GO" id="GO:0050610">
    <property type="term" value="F:methylarsonate reductase activity"/>
    <property type="evidence" value="ECO:0007669"/>
    <property type="project" value="UniProtKB-EC"/>
</dbReference>
<dbReference type="GO" id="GO:0006749">
    <property type="term" value="P:glutathione metabolic process"/>
    <property type="evidence" value="ECO:0007669"/>
    <property type="project" value="TreeGrafter"/>
</dbReference>
<comment type="catalytic activity">
    <reaction evidence="8">
        <text>L-dehydroascorbate + 2 glutathione = glutathione disulfide + L-ascorbate</text>
        <dbReference type="Rhea" id="RHEA:24424"/>
        <dbReference type="ChEBI" id="CHEBI:38290"/>
        <dbReference type="ChEBI" id="CHEBI:57925"/>
        <dbReference type="ChEBI" id="CHEBI:58297"/>
        <dbReference type="ChEBI" id="CHEBI:58539"/>
        <dbReference type="EC" id="1.8.5.1"/>
    </reaction>
</comment>
<dbReference type="FunFam" id="3.40.30.10:FF:000123">
    <property type="entry name" value="Glutathione transferase o1"/>
    <property type="match status" value="1"/>
</dbReference>
<reference evidence="11 12" key="2">
    <citation type="submission" date="2018-11" db="EMBL/GenBank/DDBJ databases">
        <authorList>
            <consortium name="Pathogen Informatics"/>
        </authorList>
    </citation>
    <scope>NUCLEOTIDE SEQUENCE [LARGE SCALE GENOMIC DNA]</scope>
    <source>
        <strain evidence="11 12">MHpl1</strain>
    </source>
</reference>
<dbReference type="EC" id="1.20.4.2" evidence="3"/>
<evidence type="ECO:0000256" key="2">
    <source>
        <dbReference type="ARBA" id="ARBA00012436"/>
    </source>
</evidence>
<evidence type="ECO:0000313" key="13">
    <source>
        <dbReference type="WBParaSite" id="HPLM_0001049801-mRNA-1"/>
    </source>
</evidence>
<dbReference type="Proteomes" id="UP000268014">
    <property type="component" value="Unassembled WGS sequence"/>
</dbReference>
<dbReference type="AlphaFoldDB" id="A0A158QNI3"/>
<evidence type="ECO:0000256" key="6">
    <source>
        <dbReference type="ARBA" id="ARBA00047960"/>
    </source>
</evidence>
<comment type="catalytic activity">
    <reaction evidence="6">
        <text>RX + glutathione = an S-substituted glutathione + a halide anion + H(+)</text>
        <dbReference type="Rhea" id="RHEA:16437"/>
        <dbReference type="ChEBI" id="CHEBI:15378"/>
        <dbReference type="ChEBI" id="CHEBI:16042"/>
        <dbReference type="ChEBI" id="CHEBI:17792"/>
        <dbReference type="ChEBI" id="CHEBI:57925"/>
        <dbReference type="ChEBI" id="CHEBI:90779"/>
        <dbReference type="EC" id="2.5.1.18"/>
    </reaction>
</comment>